<dbReference type="InterPro" id="IPR000835">
    <property type="entry name" value="HTH_MarR-typ"/>
</dbReference>
<dbReference type="RefSeq" id="WP_136722710.1">
    <property type="nucleotide sequence ID" value="NZ_SUMC01000005.1"/>
</dbReference>
<evidence type="ECO:0000256" key="1">
    <source>
        <dbReference type="SAM" id="MobiDB-lite"/>
    </source>
</evidence>
<dbReference type="Pfam" id="PF12802">
    <property type="entry name" value="MarR_2"/>
    <property type="match status" value="1"/>
</dbReference>
<dbReference type="Proteomes" id="UP000305778">
    <property type="component" value="Unassembled WGS sequence"/>
</dbReference>
<dbReference type="InterPro" id="IPR036388">
    <property type="entry name" value="WH-like_DNA-bd_sf"/>
</dbReference>
<sequence length="129" mass="14232">MATSDPSSKSRWTFLTNHARVLLELARDPDARLRDVAAAAHITERATQSIVADLEASGYLTRTRVGRRNRYTIEPSGKFRHPAEAGHAIGGLLSVFTRRETEDEPSGLPGQDTHRPAQRDGQGHRPGPR</sequence>
<proteinExistence type="predicted"/>
<dbReference type="EMBL" id="SUMC01000005">
    <property type="protein sequence ID" value="TKA12177.1"/>
    <property type="molecule type" value="Genomic_DNA"/>
</dbReference>
<gene>
    <name evidence="3" type="ORF">FCI23_07760</name>
</gene>
<dbReference type="InterPro" id="IPR036390">
    <property type="entry name" value="WH_DNA-bd_sf"/>
</dbReference>
<dbReference type="Gene3D" id="1.10.10.10">
    <property type="entry name" value="Winged helix-like DNA-binding domain superfamily/Winged helix DNA-binding domain"/>
    <property type="match status" value="1"/>
</dbReference>
<feature type="domain" description="HTH marR-type" evidence="2">
    <location>
        <begin position="17"/>
        <end position="66"/>
    </location>
</feature>
<comment type="caution">
    <text evidence="3">The sequence shown here is derived from an EMBL/GenBank/DDBJ whole genome shotgun (WGS) entry which is preliminary data.</text>
</comment>
<feature type="compositionally biased region" description="Basic and acidic residues" evidence="1">
    <location>
        <begin position="112"/>
        <end position="123"/>
    </location>
</feature>
<feature type="region of interest" description="Disordered" evidence="1">
    <location>
        <begin position="90"/>
        <end position="129"/>
    </location>
</feature>
<dbReference type="AlphaFoldDB" id="A0A4U0SVQ6"/>
<dbReference type="GO" id="GO:0003700">
    <property type="term" value="F:DNA-binding transcription factor activity"/>
    <property type="evidence" value="ECO:0007669"/>
    <property type="project" value="InterPro"/>
</dbReference>
<name>A0A4U0SVQ6_9ACTN</name>
<evidence type="ECO:0000259" key="2">
    <source>
        <dbReference type="Pfam" id="PF12802"/>
    </source>
</evidence>
<organism evidence="3 4">
    <name type="scientific">Actinacidiphila oryziradicis</name>
    <dbReference type="NCBI Taxonomy" id="2571141"/>
    <lineage>
        <taxon>Bacteria</taxon>
        <taxon>Bacillati</taxon>
        <taxon>Actinomycetota</taxon>
        <taxon>Actinomycetes</taxon>
        <taxon>Kitasatosporales</taxon>
        <taxon>Streptomycetaceae</taxon>
        <taxon>Actinacidiphila</taxon>
    </lineage>
</organism>
<dbReference type="SUPFAM" id="SSF46785">
    <property type="entry name" value="Winged helix' DNA-binding domain"/>
    <property type="match status" value="1"/>
</dbReference>
<evidence type="ECO:0000313" key="4">
    <source>
        <dbReference type="Proteomes" id="UP000305778"/>
    </source>
</evidence>
<dbReference type="OrthoDB" id="371140at2"/>
<protein>
    <submittedName>
        <fullName evidence="3">MarR family transcriptional regulator</fullName>
    </submittedName>
</protein>
<accession>A0A4U0SVQ6</accession>
<evidence type="ECO:0000313" key="3">
    <source>
        <dbReference type="EMBL" id="TKA12177.1"/>
    </source>
</evidence>
<keyword evidence="4" id="KW-1185">Reference proteome</keyword>
<reference evidence="3 4" key="1">
    <citation type="submission" date="2019-04" db="EMBL/GenBank/DDBJ databases">
        <title>Streptomyces oryziradicis sp. nov., a novel actinomycete isolated from rhizosphere soil of rice (Oryza sativa L.).</title>
        <authorList>
            <person name="Li C."/>
        </authorList>
    </citation>
    <scope>NUCLEOTIDE SEQUENCE [LARGE SCALE GENOMIC DNA]</scope>
    <source>
        <strain evidence="3 4">NEAU-C40</strain>
    </source>
</reference>